<dbReference type="SUPFAM" id="SSF51556">
    <property type="entry name" value="Metallo-dependent hydrolases"/>
    <property type="match status" value="1"/>
</dbReference>
<evidence type="ECO:0000256" key="1">
    <source>
        <dbReference type="ARBA" id="ARBA00006745"/>
    </source>
</evidence>
<dbReference type="EC" id="3.5.4.11" evidence="4"/>
<dbReference type="InterPro" id="IPR032466">
    <property type="entry name" value="Metal_Hydrolase"/>
</dbReference>
<dbReference type="PANTHER" id="PTHR43794">
    <property type="entry name" value="AMINOHYDROLASE SSNA-RELATED"/>
    <property type="match status" value="1"/>
</dbReference>
<name>A0A0M6Y435_9HYPH</name>
<dbReference type="RefSeq" id="WP_055657240.1">
    <property type="nucleotide sequence ID" value="NZ_CXST01000002.1"/>
</dbReference>
<reference evidence="5" key="1">
    <citation type="submission" date="2015-07" db="EMBL/GenBank/DDBJ databases">
        <authorList>
            <person name="Rodrigo-Torres Lidia"/>
            <person name="Arahal R.David."/>
        </authorList>
    </citation>
    <scope>NUCLEOTIDE SEQUENCE [LARGE SCALE GENOMIC DNA]</scope>
    <source>
        <strain evidence="5">CECT 4801</strain>
    </source>
</reference>
<accession>A0A0M6Y435</accession>
<comment type="similarity">
    <text evidence="1">Belongs to the metallo-dependent hydrolases superfamily. ATZ/TRZ family.</text>
</comment>
<dbReference type="PANTHER" id="PTHR43794:SF11">
    <property type="entry name" value="AMIDOHYDROLASE-RELATED DOMAIN-CONTAINING PROTEIN"/>
    <property type="match status" value="1"/>
</dbReference>
<evidence type="ECO:0000256" key="2">
    <source>
        <dbReference type="ARBA" id="ARBA00022801"/>
    </source>
</evidence>
<evidence type="ECO:0000313" key="5">
    <source>
        <dbReference type="Proteomes" id="UP000048926"/>
    </source>
</evidence>
<dbReference type="STRING" id="187304.B0E33_08790"/>
<gene>
    <name evidence="4" type="ORF">LAL4801_02897</name>
</gene>
<dbReference type="Gene3D" id="2.30.40.10">
    <property type="entry name" value="Urease, subunit C, domain 1"/>
    <property type="match status" value="1"/>
</dbReference>
<dbReference type="NCBIfam" id="NF009059">
    <property type="entry name" value="PRK12393.1"/>
    <property type="match status" value="1"/>
</dbReference>
<dbReference type="InterPro" id="IPR050287">
    <property type="entry name" value="MTA/SAH_deaminase"/>
</dbReference>
<organism evidence="4 5">
    <name type="scientific">Roseibium aggregatum</name>
    <dbReference type="NCBI Taxonomy" id="187304"/>
    <lineage>
        <taxon>Bacteria</taxon>
        <taxon>Pseudomonadati</taxon>
        <taxon>Pseudomonadota</taxon>
        <taxon>Alphaproteobacteria</taxon>
        <taxon>Hyphomicrobiales</taxon>
        <taxon>Stappiaceae</taxon>
        <taxon>Roseibium</taxon>
    </lineage>
</organism>
<evidence type="ECO:0000313" key="4">
    <source>
        <dbReference type="EMBL" id="CTQ44454.1"/>
    </source>
</evidence>
<dbReference type="SUPFAM" id="SSF51338">
    <property type="entry name" value="Composite domain of metallo-dependent hydrolases"/>
    <property type="match status" value="1"/>
</dbReference>
<keyword evidence="5" id="KW-1185">Reference proteome</keyword>
<keyword evidence="2 4" id="KW-0378">Hydrolase</keyword>
<dbReference type="AlphaFoldDB" id="A0A0M6Y435"/>
<proteinExistence type="inferred from homology"/>
<sequence>MTSFLINNIDYGLTGTREGDRLSGAIRVHDGRIAEIGHLQPRQGERIVDASGCVVTPGLVNTHHHLFQSVLKAVPEGMNAPLDDWLMNVPYSYWPLIDEETLRVSARIGLAELLLTGTTTVCDHHYVYSDHYDYDPADVLFEEAEALGLRFVLARGGGTKGRSFPDPSLPPSPSEPLDKFLASIERAANRWHDPSPGSRRRVAVAPTTPTFNVDAGELADIARFARGKGLRLHSHLSENRTYVDFTLAKYGKRPVDWLAEQEWLGPDVWFAHLVECDRDEVRMLAETGTGMAHCPQANARLGSGIAPADALHDLGGRVSLAVDGAGANEAADMGAALYSAFALHRATKGVQALKAESLLNWATEGGAKVLGFEEIGVLRPGMIADIAVFDISAPRNMGLHDPALAPVLTGAASLRHSFVGGRQIVRDGSIPGLDLAGLGSDARRVTRQLIERRKEMTAPHRARAAQA</sequence>
<dbReference type="InterPro" id="IPR011059">
    <property type="entry name" value="Metal-dep_hydrolase_composite"/>
</dbReference>
<dbReference type="InterPro" id="IPR006680">
    <property type="entry name" value="Amidohydro-rel"/>
</dbReference>
<dbReference type="Gene3D" id="3.20.20.140">
    <property type="entry name" value="Metal-dependent hydrolases"/>
    <property type="match status" value="1"/>
</dbReference>
<protein>
    <submittedName>
        <fullName evidence="4">Isoxanthopterin deaminase</fullName>
        <ecNumber evidence="4">3.5.4.11</ecNumber>
    </submittedName>
</protein>
<dbReference type="Pfam" id="PF01979">
    <property type="entry name" value="Amidohydro_1"/>
    <property type="match status" value="1"/>
</dbReference>
<dbReference type="Proteomes" id="UP000048926">
    <property type="component" value="Unassembled WGS sequence"/>
</dbReference>
<feature type="domain" description="Amidohydrolase-related" evidence="3">
    <location>
        <begin position="54"/>
        <end position="396"/>
    </location>
</feature>
<dbReference type="EMBL" id="CXST01000002">
    <property type="protein sequence ID" value="CTQ44454.1"/>
    <property type="molecule type" value="Genomic_DNA"/>
</dbReference>
<evidence type="ECO:0000259" key="3">
    <source>
        <dbReference type="Pfam" id="PF01979"/>
    </source>
</evidence>
<dbReference type="OrthoDB" id="9796020at2"/>
<dbReference type="CDD" id="cd01298">
    <property type="entry name" value="ATZ_TRZ_like"/>
    <property type="match status" value="1"/>
</dbReference>
<dbReference type="GO" id="GO:0050228">
    <property type="term" value="F:pterin deaminase activity"/>
    <property type="evidence" value="ECO:0007669"/>
    <property type="project" value="UniProtKB-EC"/>
</dbReference>